<keyword evidence="2" id="KW-0808">Transferase</keyword>
<dbReference type="InterPro" id="IPR029063">
    <property type="entry name" value="SAM-dependent_MTases_sf"/>
</dbReference>
<evidence type="ECO:0000256" key="2">
    <source>
        <dbReference type="ARBA" id="ARBA00022679"/>
    </source>
</evidence>
<dbReference type="GO" id="GO:0003677">
    <property type="term" value="F:DNA binding"/>
    <property type="evidence" value="ECO:0007669"/>
    <property type="project" value="InterPro"/>
</dbReference>
<dbReference type="EMBL" id="LAZR01010256">
    <property type="protein sequence ID" value="KKM67967.1"/>
    <property type="molecule type" value="Genomic_DNA"/>
</dbReference>
<comment type="caution">
    <text evidence="4">The sequence shown here is derived from an EMBL/GenBank/DDBJ whole genome shotgun (WGS) entry which is preliminary data.</text>
</comment>
<gene>
    <name evidence="4" type="ORF">LCGC14_1465850</name>
</gene>
<feature type="domain" description="DNA methylase N-4/N-6" evidence="3">
    <location>
        <begin position="23"/>
        <end position="224"/>
    </location>
</feature>
<dbReference type="PANTHER" id="PTHR13370:SF3">
    <property type="entry name" value="TRNA (GUANINE(10)-N2)-METHYLTRANSFERASE HOMOLOG"/>
    <property type="match status" value="1"/>
</dbReference>
<proteinExistence type="predicted"/>
<dbReference type="PRINTS" id="PR00508">
    <property type="entry name" value="S21N4MTFRASE"/>
</dbReference>
<dbReference type="InterPro" id="IPR002941">
    <property type="entry name" value="DNA_methylase_N4/N6"/>
</dbReference>
<dbReference type="GO" id="GO:0032259">
    <property type="term" value="P:methylation"/>
    <property type="evidence" value="ECO:0007669"/>
    <property type="project" value="UniProtKB-KW"/>
</dbReference>
<reference evidence="4" key="1">
    <citation type="journal article" date="2015" name="Nature">
        <title>Complex archaea that bridge the gap between prokaryotes and eukaryotes.</title>
        <authorList>
            <person name="Spang A."/>
            <person name="Saw J.H."/>
            <person name="Jorgensen S.L."/>
            <person name="Zaremba-Niedzwiedzka K."/>
            <person name="Martijn J."/>
            <person name="Lind A.E."/>
            <person name="van Eijk R."/>
            <person name="Schleper C."/>
            <person name="Guy L."/>
            <person name="Ettema T.J."/>
        </authorList>
    </citation>
    <scope>NUCLEOTIDE SEQUENCE</scope>
</reference>
<evidence type="ECO:0000256" key="1">
    <source>
        <dbReference type="ARBA" id="ARBA00022603"/>
    </source>
</evidence>
<dbReference type="InterPro" id="IPR001091">
    <property type="entry name" value="RM_Methyltransferase"/>
</dbReference>
<evidence type="ECO:0000313" key="4">
    <source>
        <dbReference type="EMBL" id="KKM67967.1"/>
    </source>
</evidence>
<dbReference type="Gene3D" id="3.40.50.150">
    <property type="entry name" value="Vaccinia Virus protein VP39"/>
    <property type="match status" value="1"/>
</dbReference>
<dbReference type="AlphaFoldDB" id="A0A0F9MFQ1"/>
<dbReference type="GO" id="GO:0008170">
    <property type="term" value="F:N-methyltransferase activity"/>
    <property type="evidence" value="ECO:0007669"/>
    <property type="project" value="InterPro"/>
</dbReference>
<dbReference type="PANTHER" id="PTHR13370">
    <property type="entry name" value="RNA METHYLASE-RELATED"/>
    <property type="match status" value="1"/>
</dbReference>
<accession>A0A0F9MFQ1</accession>
<keyword evidence="1" id="KW-0489">Methyltransferase</keyword>
<organism evidence="4">
    <name type="scientific">marine sediment metagenome</name>
    <dbReference type="NCBI Taxonomy" id="412755"/>
    <lineage>
        <taxon>unclassified sequences</taxon>
        <taxon>metagenomes</taxon>
        <taxon>ecological metagenomes</taxon>
    </lineage>
</organism>
<dbReference type="Pfam" id="PF01555">
    <property type="entry name" value="N6_N4_Mtase"/>
    <property type="match status" value="1"/>
</dbReference>
<dbReference type="GO" id="GO:0005737">
    <property type="term" value="C:cytoplasm"/>
    <property type="evidence" value="ECO:0007669"/>
    <property type="project" value="TreeGrafter"/>
</dbReference>
<protein>
    <recommendedName>
        <fullName evidence="3">DNA methylase N-4/N-6 domain-containing protein</fullName>
    </recommendedName>
</protein>
<name>A0A0F9MFQ1_9ZZZZ</name>
<evidence type="ECO:0000259" key="3">
    <source>
        <dbReference type="Pfam" id="PF01555"/>
    </source>
</evidence>
<dbReference type="SUPFAM" id="SSF53335">
    <property type="entry name" value="S-adenosyl-L-methionine-dependent methyltransferases"/>
    <property type="match status" value="1"/>
</dbReference>
<sequence length="247" mass="28270">MKIDTIICGDCIVETEKLVDKSINLTILDPPYCSGARRDAEKSVRGKMLRGDKFEWFSHDNMTTNGFQWFLRNLFIALRPKLVEGAHFYVFCDWRQYPILSAILESAGYRVNDLIVWDKKHFGMGSHYRNQHELIVFASNGKPRNLNSKDKSNIIRYSTVTIKKRIHPTEKPTSVLRYLIRSSSNKGDLVYDPMCGSGSTLLSAHQLRRHYLGVDLNPDYVKMARGRIQSTPTPLESLVSSIDQEGI</sequence>